<dbReference type="AlphaFoldDB" id="A0AAV2K362"/>
<dbReference type="InterPro" id="IPR023340">
    <property type="entry name" value="UMA"/>
</dbReference>
<feature type="domain" description="UMA" evidence="1">
    <location>
        <begin position="121"/>
        <end position="169"/>
    </location>
</feature>
<accession>A0AAV2K362</accession>
<evidence type="ECO:0000313" key="2">
    <source>
        <dbReference type="EMBL" id="CAL1584159.1"/>
    </source>
</evidence>
<dbReference type="Proteomes" id="UP001497482">
    <property type="component" value="Chromosome 16"/>
</dbReference>
<protein>
    <recommendedName>
        <fullName evidence="1">UMA domain-containing protein</fullName>
    </recommendedName>
</protein>
<reference evidence="2 3" key="1">
    <citation type="submission" date="2024-04" db="EMBL/GenBank/DDBJ databases">
        <authorList>
            <person name="Waldvogel A.-M."/>
            <person name="Schoenle A."/>
        </authorList>
    </citation>
    <scope>NUCLEOTIDE SEQUENCE [LARGE SCALE GENOMIC DNA]</scope>
</reference>
<organism evidence="2 3">
    <name type="scientific">Knipowitschia caucasica</name>
    <name type="common">Caucasian dwarf goby</name>
    <name type="synonym">Pomatoschistus caucasicus</name>
    <dbReference type="NCBI Taxonomy" id="637954"/>
    <lineage>
        <taxon>Eukaryota</taxon>
        <taxon>Metazoa</taxon>
        <taxon>Chordata</taxon>
        <taxon>Craniata</taxon>
        <taxon>Vertebrata</taxon>
        <taxon>Euteleostomi</taxon>
        <taxon>Actinopterygii</taxon>
        <taxon>Neopterygii</taxon>
        <taxon>Teleostei</taxon>
        <taxon>Neoteleostei</taxon>
        <taxon>Acanthomorphata</taxon>
        <taxon>Gobiaria</taxon>
        <taxon>Gobiiformes</taxon>
        <taxon>Gobioidei</taxon>
        <taxon>Gobiidae</taxon>
        <taxon>Gobiinae</taxon>
        <taxon>Knipowitschia</taxon>
    </lineage>
</organism>
<dbReference type="PROSITE" id="PS51497">
    <property type="entry name" value="UMA"/>
    <property type="match status" value="1"/>
</dbReference>
<dbReference type="PANTHER" id="PTHR36291">
    <property type="entry name" value="UBAP1-MVB12-ASSOCIATED (UMA)-DOMAIN CONTAINING PROTEIN 1"/>
    <property type="match status" value="1"/>
</dbReference>
<name>A0AAV2K362_KNICA</name>
<dbReference type="InterPro" id="IPR053292">
    <property type="entry name" value="UBAP1-MVB12_assoc_domain"/>
</dbReference>
<evidence type="ECO:0000313" key="3">
    <source>
        <dbReference type="Proteomes" id="UP001497482"/>
    </source>
</evidence>
<gene>
    <name evidence="2" type="ORF">KC01_LOCUS14533</name>
</gene>
<sequence length="172" mass="18622">MFVSTRTGDPLCAQNKVAIMFNLFGFRKDSKKSPSDKEVDGGFVIVGETVEEQRQKMQTMNIRHPSTNVIVQPSKSSRPLPLHSVDPKIPVAFSCAGPSAGPPSASAGVGTDLTSALPDFLGDIPFTLAPHVLAMQAGFPLIPDVLLSRDMNYNLASFQYDFTLENSVIHNM</sequence>
<evidence type="ECO:0000259" key="1">
    <source>
        <dbReference type="PROSITE" id="PS51497"/>
    </source>
</evidence>
<proteinExistence type="predicted"/>
<keyword evidence="3" id="KW-1185">Reference proteome</keyword>
<dbReference type="PANTHER" id="PTHR36291:SF1">
    <property type="entry name" value="UBAP1-MVB12-ASSOCIATED (UMA)-DOMAIN CONTAINING PROTEIN 1"/>
    <property type="match status" value="1"/>
</dbReference>
<dbReference type="EMBL" id="OZ035838">
    <property type="protein sequence ID" value="CAL1584159.1"/>
    <property type="molecule type" value="Genomic_DNA"/>
</dbReference>